<evidence type="ECO:0000313" key="3">
    <source>
        <dbReference type="Proteomes" id="UP001152795"/>
    </source>
</evidence>
<comment type="caution">
    <text evidence="2">The sequence shown here is derived from an EMBL/GenBank/DDBJ whole genome shotgun (WGS) entry which is preliminary data.</text>
</comment>
<dbReference type="Proteomes" id="UP001152795">
    <property type="component" value="Unassembled WGS sequence"/>
</dbReference>
<feature type="domain" description="DUF6589" evidence="1">
    <location>
        <begin position="103"/>
        <end position="197"/>
    </location>
</feature>
<keyword evidence="3" id="KW-1185">Reference proteome</keyword>
<evidence type="ECO:0000313" key="2">
    <source>
        <dbReference type="EMBL" id="CAB3997120.1"/>
    </source>
</evidence>
<dbReference type="InterPro" id="IPR046496">
    <property type="entry name" value="DUF6589"/>
</dbReference>
<organism evidence="2 3">
    <name type="scientific">Paramuricea clavata</name>
    <name type="common">Red gorgonian</name>
    <name type="synonym">Violescent sea-whip</name>
    <dbReference type="NCBI Taxonomy" id="317549"/>
    <lineage>
        <taxon>Eukaryota</taxon>
        <taxon>Metazoa</taxon>
        <taxon>Cnidaria</taxon>
        <taxon>Anthozoa</taxon>
        <taxon>Octocorallia</taxon>
        <taxon>Malacalcyonacea</taxon>
        <taxon>Plexauridae</taxon>
        <taxon>Paramuricea</taxon>
    </lineage>
</organism>
<dbReference type="Pfam" id="PF20231">
    <property type="entry name" value="DUF6589"/>
    <property type="match status" value="1"/>
</dbReference>
<protein>
    <recommendedName>
        <fullName evidence="1">DUF6589 domain-containing protein</fullName>
    </recommendedName>
</protein>
<gene>
    <name evidence="2" type="ORF">PACLA_8A035035</name>
</gene>
<accession>A0A6S7HNC5</accession>
<sequence>MKRPTVNPKSFKSKFKENNYNNNEEALLDYDAGVSLAMIKIYQKSAFFPSSEQLSKCKKTTGNHNAILLQTFQEWTDHVNKDKQAAYHLEIVNDLVPITKWYKESIRQGNGFSVEGVWMLCPALFCQVGKINYRDESFTQIVNSIAKWPLAYRKLYQQNRTINLSGNVGRQLAGDEWVEEYLVRPVKQFARAQSSFNMVELMSCSINLLEMNRAMYRSREAFNIHATKKHKTPSSALDQMKVAQFALKEKWFKGKDRTSVKRYP</sequence>
<proteinExistence type="predicted"/>
<dbReference type="AlphaFoldDB" id="A0A6S7HNC5"/>
<evidence type="ECO:0000259" key="1">
    <source>
        <dbReference type="Pfam" id="PF20231"/>
    </source>
</evidence>
<name>A0A6S7HNC5_PARCT</name>
<dbReference type="EMBL" id="CACRXK020003028">
    <property type="protein sequence ID" value="CAB3997120.1"/>
    <property type="molecule type" value="Genomic_DNA"/>
</dbReference>
<reference evidence="2" key="1">
    <citation type="submission" date="2020-04" db="EMBL/GenBank/DDBJ databases">
        <authorList>
            <person name="Alioto T."/>
            <person name="Alioto T."/>
            <person name="Gomez Garrido J."/>
        </authorList>
    </citation>
    <scope>NUCLEOTIDE SEQUENCE</scope>
    <source>
        <strain evidence="2">A484AB</strain>
    </source>
</reference>